<evidence type="ECO:0000313" key="3">
    <source>
        <dbReference type="EMBL" id="RFU42811.1"/>
    </source>
</evidence>
<dbReference type="GO" id="GO:0030655">
    <property type="term" value="P:beta-lactam antibiotic catabolic process"/>
    <property type="evidence" value="ECO:0007669"/>
    <property type="project" value="InterPro"/>
</dbReference>
<dbReference type="RefSeq" id="WP_117356258.1">
    <property type="nucleotide sequence ID" value="NZ_QURH01000097.1"/>
</dbReference>
<dbReference type="GO" id="GO:0008800">
    <property type="term" value="F:beta-lactamase activity"/>
    <property type="evidence" value="ECO:0007669"/>
    <property type="project" value="InterPro"/>
</dbReference>
<dbReference type="Proteomes" id="UP000261811">
    <property type="component" value="Unassembled WGS sequence"/>
</dbReference>
<evidence type="ECO:0000259" key="2">
    <source>
        <dbReference type="Pfam" id="PF13354"/>
    </source>
</evidence>
<name>A0A372JS14_9ACTN</name>
<organism evidence="3 4">
    <name type="scientific">Actinomadura logoneensis</name>
    <dbReference type="NCBI Taxonomy" id="2293572"/>
    <lineage>
        <taxon>Bacteria</taxon>
        <taxon>Bacillati</taxon>
        <taxon>Actinomycetota</taxon>
        <taxon>Actinomycetes</taxon>
        <taxon>Streptosporangiales</taxon>
        <taxon>Thermomonosporaceae</taxon>
        <taxon>Actinomadura</taxon>
    </lineage>
</organism>
<dbReference type="PANTHER" id="PTHR35333">
    <property type="entry name" value="BETA-LACTAMASE"/>
    <property type="match status" value="1"/>
</dbReference>
<dbReference type="InterPro" id="IPR045155">
    <property type="entry name" value="Beta-lactam_cat"/>
</dbReference>
<comment type="caution">
    <text evidence="3">The sequence shown here is derived from an EMBL/GenBank/DDBJ whole genome shotgun (WGS) entry which is preliminary data.</text>
</comment>
<accession>A0A372JS14</accession>
<dbReference type="EMBL" id="QURH01000097">
    <property type="protein sequence ID" value="RFU42811.1"/>
    <property type="molecule type" value="Genomic_DNA"/>
</dbReference>
<sequence length="443" mass="46080">MRGVRTGAVLAAVLCGATACAGGNVKAPESTGDAQAAGRQLEWLAAASRHLPISEADAKAHISSAALSSFGGAAGLSKSLARIAPLTPQLPAKSALRGAAGWFNGAHGVSVFGGSAIDGSGMISGLYFTRQPASWGELDAGLRKIAPDVSFVTAEIDRKGRCRVVHGVHADTPRPIASASRLYILGALSDAVARDELSWETPLAVNDAWRSLPGSGTLQSKRAGSMMTLAQYADAMMSAGDGTASDHLLHRLGREAVENELTALGNRHAQADRPFLSARQELALKGAADYPASARRYLALPAGKRAEALTGLDAVKLSAVKPWEQPRDVDRIGWFASPMDVCAAFKGLADRAAKPGQSNVGHALSIADGGIQLDPKKYPTVWYKGGGEPGVLTSNYMVRTAGGRTLVTSVLLSDPKRPFSPNTELGLLAFSRAGVQLAGESEQ</sequence>
<proteinExistence type="predicted"/>
<keyword evidence="4" id="KW-1185">Reference proteome</keyword>
<dbReference type="PANTHER" id="PTHR35333:SF5">
    <property type="entry name" value="CONSERVED LIPOPROTEIN LPQF-RELATED"/>
    <property type="match status" value="1"/>
</dbReference>
<dbReference type="AlphaFoldDB" id="A0A372JS14"/>
<gene>
    <name evidence="3" type="ORF">DZF91_04675</name>
</gene>
<feature type="signal peptide" evidence="1">
    <location>
        <begin position="1"/>
        <end position="21"/>
    </location>
</feature>
<dbReference type="OrthoDB" id="108135at2"/>
<feature type="chain" id="PRO_5038990145" description="Beta-lactamase class A catalytic domain-containing protein" evidence="1">
    <location>
        <begin position="22"/>
        <end position="443"/>
    </location>
</feature>
<dbReference type="InterPro" id="IPR000871">
    <property type="entry name" value="Beta-lactam_class-A"/>
</dbReference>
<dbReference type="GO" id="GO:0046677">
    <property type="term" value="P:response to antibiotic"/>
    <property type="evidence" value="ECO:0007669"/>
    <property type="project" value="InterPro"/>
</dbReference>
<evidence type="ECO:0000313" key="4">
    <source>
        <dbReference type="Proteomes" id="UP000261811"/>
    </source>
</evidence>
<dbReference type="PROSITE" id="PS51257">
    <property type="entry name" value="PROKAR_LIPOPROTEIN"/>
    <property type="match status" value="1"/>
</dbReference>
<feature type="domain" description="Beta-lactamase class A catalytic" evidence="2">
    <location>
        <begin position="167"/>
        <end position="280"/>
    </location>
</feature>
<dbReference type="Gene3D" id="3.40.710.10">
    <property type="entry name" value="DD-peptidase/beta-lactamase superfamily"/>
    <property type="match status" value="1"/>
</dbReference>
<dbReference type="SUPFAM" id="SSF56601">
    <property type="entry name" value="beta-lactamase/transpeptidase-like"/>
    <property type="match status" value="1"/>
</dbReference>
<keyword evidence="1" id="KW-0732">Signal</keyword>
<protein>
    <recommendedName>
        <fullName evidence="2">Beta-lactamase class A catalytic domain-containing protein</fullName>
    </recommendedName>
</protein>
<reference evidence="3 4" key="1">
    <citation type="submission" date="2018-08" db="EMBL/GenBank/DDBJ databases">
        <title>Actinomadura jelena sp. nov., a novel Actinomycete isolated from soil in Chad.</title>
        <authorList>
            <person name="Shi L."/>
        </authorList>
    </citation>
    <scope>NUCLEOTIDE SEQUENCE [LARGE SCALE GENOMIC DNA]</scope>
    <source>
        <strain evidence="3 4">NEAU-G17</strain>
    </source>
</reference>
<dbReference type="InterPro" id="IPR012338">
    <property type="entry name" value="Beta-lactam/transpept-like"/>
</dbReference>
<dbReference type="Pfam" id="PF13354">
    <property type="entry name" value="Beta-lactamase2"/>
    <property type="match status" value="1"/>
</dbReference>
<evidence type="ECO:0000256" key="1">
    <source>
        <dbReference type="SAM" id="SignalP"/>
    </source>
</evidence>